<dbReference type="InterPro" id="IPR006439">
    <property type="entry name" value="HAD-SF_hydro_IA"/>
</dbReference>
<dbReference type="InterPro" id="IPR036412">
    <property type="entry name" value="HAD-like_sf"/>
</dbReference>
<dbReference type="EMBL" id="CP080590">
    <property type="protein sequence ID" value="QYO75231.1"/>
    <property type="molecule type" value="Genomic_DNA"/>
</dbReference>
<dbReference type="SFLD" id="SFLDG01129">
    <property type="entry name" value="C1.5:_HAD__Beta-PGM__Phosphata"/>
    <property type="match status" value="1"/>
</dbReference>
<dbReference type="PANTHER" id="PTHR43611">
    <property type="entry name" value="ALPHA-D-GLUCOSE 1-PHOSPHATE PHOSPHATASE"/>
    <property type="match status" value="1"/>
</dbReference>
<proteinExistence type="predicted"/>
<dbReference type="InterPro" id="IPR023214">
    <property type="entry name" value="HAD_sf"/>
</dbReference>
<dbReference type="SUPFAM" id="SSF56784">
    <property type="entry name" value="HAD-like"/>
    <property type="match status" value="1"/>
</dbReference>
<organism evidence="1 2">
    <name type="scientific">Devosia salina</name>
    <dbReference type="NCBI Taxonomy" id="2860336"/>
    <lineage>
        <taxon>Bacteria</taxon>
        <taxon>Pseudomonadati</taxon>
        <taxon>Pseudomonadota</taxon>
        <taxon>Alphaproteobacteria</taxon>
        <taxon>Hyphomicrobiales</taxon>
        <taxon>Devosiaceae</taxon>
        <taxon>Devosia</taxon>
    </lineage>
</organism>
<dbReference type="Gene3D" id="3.40.50.1000">
    <property type="entry name" value="HAD superfamily/HAD-like"/>
    <property type="match status" value="1"/>
</dbReference>
<sequence>MTRAVIFDVDGVLINGYHSNPERVVPWDKNLLADTGVDPDRLRQEFTFDIFLKKVIVGEMAFIDALERRLPSLGYKGSPMAFARYWLEKDSNLNHPVLEVVRKLRASGDARLYVATNQEHLRAHWLWSVLGLGDLFDDIFYSARIGVRKPDPKFYRFVDDRIGTGQEPPLFFDDSEPVVAGARQAGWEAIEFDTVDDLIDHPWVKARL</sequence>
<accession>A0ABX8WE21</accession>
<dbReference type="RefSeq" id="WP_220303695.1">
    <property type="nucleotide sequence ID" value="NZ_CP080590.1"/>
</dbReference>
<dbReference type="SFLD" id="SFLDS00003">
    <property type="entry name" value="Haloacid_Dehalogenase"/>
    <property type="match status" value="1"/>
</dbReference>
<protein>
    <submittedName>
        <fullName evidence="1">HAD-IA family hydrolase</fullName>
    </submittedName>
</protein>
<name>A0ABX8WE21_9HYPH</name>
<reference evidence="1 2" key="1">
    <citation type="submission" date="2021-08" db="EMBL/GenBank/DDBJ databases">
        <title>Devosia salina sp. nov., isolated from the South China Sea sediment.</title>
        <authorList>
            <person name="Zhou Z."/>
        </authorList>
    </citation>
    <scope>NUCLEOTIDE SEQUENCE [LARGE SCALE GENOMIC DNA]</scope>
    <source>
        <strain evidence="1 2">SCS-3</strain>
    </source>
</reference>
<gene>
    <name evidence="1" type="ORF">K1X15_11250</name>
</gene>
<dbReference type="PANTHER" id="PTHR43611:SF3">
    <property type="entry name" value="FLAVIN MONONUCLEOTIDE HYDROLASE 1, CHLOROPLATIC"/>
    <property type="match status" value="1"/>
</dbReference>
<dbReference type="NCBIfam" id="TIGR01509">
    <property type="entry name" value="HAD-SF-IA-v3"/>
    <property type="match status" value="1"/>
</dbReference>
<evidence type="ECO:0000313" key="1">
    <source>
        <dbReference type="EMBL" id="QYO75231.1"/>
    </source>
</evidence>
<dbReference type="PRINTS" id="PR00413">
    <property type="entry name" value="HADHALOGNASE"/>
</dbReference>
<keyword evidence="2" id="KW-1185">Reference proteome</keyword>
<keyword evidence="1" id="KW-0378">Hydrolase</keyword>
<dbReference type="Proteomes" id="UP000825799">
    <property type="component" value="Chromosome"/>
</dbReference>
<dbReference type="Pfam" id="PF00702">
    <property type="entry name" value="Hydrolase"/>
    <property type="match status" value="1"/>
</dbReference>
<evidence type="ECO:0000313" key="2">
    <source>
        <dbReference type="Proteomes" id="UP000825799"/>
    </source>
</evidence>
<dbReference type="GO" id="GO:0016787">
    <property type="term" value="F:hydrolase activity"/>
    <property type="evidence" value="ECO:0007669"/>
    <property type="project" value="UniProtKB-KW"/>
</dbReference>